<dbReference type="AlphaFoldDB" id="A0A2R6WCF2"/>
<dbReference type="PANTHER" id="PTHR37067:SF3">
    <property type="entry name" value="PX DOMAIN-CONTAINING PROTEIN"/>
    <property type="match status" value="1"/>
</dbReference>
<sequence length="719" mass="80633">MAPKRATPFSSEHALQFGVKIVVRDSATKVVVSASCLFCAHFGREEKIGSKRSRTINVMYFKKPFRADMYLRHMSSQHPLGWKEYSALSQSEKAYYFDTNAPVVHRNTIKSHFGGSQVPIQLFVDKGIVDVIICDMLFQDGDSNEEITKERALSIFEDVLDPSEDNCDGCDDAADVSTARYRIHLKNPAQFYLNSDYLSVGASFRMASRILTMTKESIGLASLGSVSEGKMAAFARYVCALNLQSLKDLLARVWTFSVTMDISTHMATSYLDICIRLHWKNSILNFHLLAIPMFSRHTGEKIFLHAAKALDVLAPSWKKLLLSISTDGERKMIGCVQDVATRFEQSALPGFYRIWCGLHQLDIKLQCFFASLMDEQFYSSLTSLILYLRRQQNLINDMKTKAPTVSDTRWESMGKVATWFKTNRVGVLTYLGLKKPTVAPSPSWWIVLMFIEKISAEATITFCSLEGLTTIVLQQREGLKRLHDVYVRLFKASGPLSLKDANDVDHEISVLSEDYRYSLQLSDVTEVLEDLGIFVAGKIEETGAEAMAELVKGLAVCTVNLIAGVISIVAERDLSNEAAAEMLPCASSPTGQEFSDILKVQTPRLRTTCLITEINIIQQEFAQLQLAYHRESSFKALLDACGPHTSFKEGWKLTQDRCCFLRKFCGGLATAFPGASTVESDFSIVKWEKDVGRASLTDFSLKEILHAKQFKQMRSNNVQ</sequence>
<name>A0A2R6WCF2_MARPO</name>
<accession>A0A2R6WCF2</accession>
<proteinExistence type="predicted"/>
<evidence type="ECO:0000313" key="2">
    <source>
        <dbReference type="Proteomes" id="UP000244005"/>
    </source>
</evidence>
<gene>
    <name evidence="1" type="ORF">MARPO_0110s0023</name>
</gene>
<keyword evidence="2" id="KW-1185">Reference proteome</keyword>
<evidence type="ECO:0000313" key="1">
    <source>
        <dbReference type="EMBL" id="PTQ31530.1"/>
    </source>
</evidence>
<protein>
    <submittedName>
        <fullName evidence="1">Uncharacterized protein</fullName>
    </submittedName>
</protein>
<reference evidence="2" key="1">
    <citation type="journal article" date="2017" name="Cell">
        <title>Insights into land plant evolution garnered from the Marchantia polymorpha genome.</title>
        <authorList>
            <person name="Bowman J.L."/>
            <person name="Kohchi T."/>
            <person name="Yamato K.T."/>
            <person name="Jenkins J."/>
            <person name="Shu S."/>
            <person name="Ishizaki K."/>
            <person name="Yamaoka S."/>
            <person name="Nishihama R."/>
            <person name="Nakamura Y."/>
            <person name="Berger F."/>
            <person name="Adam C."/>
            <person name="Aki S.S."/>
            <person name="Althoff F."/>
            <person name="Araki T."/>
            <person name="Arteaga-Vazquez M.A."/>
            <person name="Balasubrmanian S."/>
            <person name="Barry K."/>
            <person name="Bauer D."/>
            <person name="Boehm C.R."/>
            <person name="Briginshaw L."/>
            <person name="Caballero-Perez J."/>
            <person name="Catarino B."/>
            <person name="Chen F."/>
            <person name="Chiyoda S."/>
            <person name="Chovatia M."/>
            <person name="Davies K.M."/>
            <person name="Delmans M."/>
            <person name="Demura T."/>
            <person name="Dierschke T."/>
            <person name="Dolan L."/>
            <person name="Dorantes-Acosta A.E."/>
            <person name="Eklund D.M."/>
            <person name="Florent S.N."/>
            <person name="Flores-Sandoval E."/>
            <person name="Fujiyama A."/>
            <person name="Fukuzawa H."/>
            <person name="Galik B."/>
            <person name="Grimanelli D."/>
            <person name="Grimwood J."/>
            <person name="Grossniklaus U."/>
            <person name="Hamada T."/>
            <person name="Haseloff J."/>
            <person name="Hetherington A.J."/>
            <person name="Higo A."/>
            <person name="Hirakawa Y."/>
            <person name="Hundley H.N."/>
            <person name="Ikeda Y."/>
            <person name="Inoue K."/>
            <person name="Inoue S.I."/>
            <person name="Ishida S."/>
            <person name="Jia Q."/>
            <person name="Kakita M."/>
            <person name="Kanazawa T."/>
            <person name="Kawai Y."/>
            <person name="Kawashima T."/>
            <person name="Kennedy M."/>
            <person name="Kinose K."/>
            <person name="Kinoshita T."/>
            <person name="Kohara Y."/>
            <person name="Koide E."/>
            <person name="Komatsu K."/>
            <person name="Kopischke S."/>
            <person name="Kubo M."/>
            <person name="Kyozuka J."/>
            <person name="Lagercrantz U."/>
            <person name="Lin S.S."/>
            <person name="Lindquist E."/>
            <person name="Lipzen A.M."/>
            <person name="Lu C.W."/>
            <person name="De Luna E."/>
            <person name="Martienssen R.A."/>
            <person name="Minamino N."/>
            <person name="Mizutani M."/>
            <person name="Mizutani M."/>
            <person name="Mochizuki N."/>
            <person name="Monte I."/>
            <person name="Mosher R."/>
            <person name="Nagasaki H."/>
            <person name="Nakagami H."/>
            <person name="Naramoto S."/>
            <person name="Nishitani K."/>
            <person name="Ohtani M."/>
            <person name="Okamoto T."/>
            <person name="Okumura M."/>
            <person name="Phillips J."/>
            <person name="Pollak B."/>
            <person name="Reinders A."/>
            <person name="Rovekamp M."/>
            <person name="Sano R."/>
            <person name="Sawa S."/>
            <person name="Schmid M.W."/>
            <person name="Shirakawa M."/>
            <person name="Solano R."/>
            <person name="Spunde A."/>
            <person name="Suetsugu N."/>
            <person name="Sugano S."/>
            <person name="Sugiyama A."/>
            <person name="Sun R."/>
            <person name="Suzuki Y."/>
            <person name="Takenaka M."/>
            <person name="Takezawa D."/>
            <person name="Tomogane H."/>
            <person name="Tsuzuki M."/>
            <person name="Ueda T."/>
            <person name="Umeda M."/>
            <person name="Ward J.M."/>
            <person name="Watanabe Y."/>
            <person name="Yazaki K."/>
            <person name="Yokoyama R."/>
            <person name="Yoshitake Y."/>
            <person name="Yotsui I."/>
            <person name="Zachgo S."/>
            <person name="Schmutz J."/>
        </authorList>
    </citation>
    <scope>NUCLEOTIDE SEQUENCE [LARGE SCALE GENOMIC DNA]</scope>
    <source>
        <strain evidence="2">Tak-1</strain>
    </source>
</reference>
<dbReference type="EMBL" id="KZ772782">
    <property type="protein sequence ID" value="PTQ31530.1"/>
    <property type="molecule type" value="Genomic_DNA"/>
</dbReference>
<dbReference type="PANTHER" id="PTHR37067">
    <property type="entry name" value="PX DOMAIN-CONTAINING PROTEIN"/>
    <property type="match status" value="1"/>
</dbReference>
<dbReference type="Proteomes" id="UP000244005">
    <property type="component" value="Unassembled WGS sequence"/>
</dbReference>
<dbReference type="OrthoDB" id="164174at2759"/>
<organism evidence="1 2">
    <name type="scientific">Marchantia polymorpha</name>
    <name type="common">Common liverwort</name>
    <name type="synonym">Marchantia aquatica</name>
    <dbReference type="NCBI Taxonomy" id="3197"/>
    <lineage>
        <taxon>Eukaryota</taxon>
        <taxon>Viridiplantae</taxon>
        <taxon>Streptophyta</taxon>
        <taxon>Embryophyta</taxon>
        <taxon>Marchantiophyta</taxon>
        <taxon>Marchantiopsida</taxon>
        <taxon>Marchantiidae</taxon>
        <taxon>Marchantiales</taxon>
        <taxon>Marchantiaceae</taxon>
        <taxon>Marchantia</taxon>
    </lineage>
</organism>